<dbReference type="KEGG" id="ssai:N0B31_16060"/>
<dbReference type="InterPro" id="IPR000182">
    <property type="entry name" value="GNAT_dom"/>
</dbReference>
<feature type="domain" description="N-acetyltransferase" evidence="1">
    <location>
        <begin position="1"/>
        <end position="143"/>
    </location>
</feature>
<keyword evidence="3" id="KW-1185">Reference proteome</keyword>
<gene>
    <name evidence="2" type="ORF">N0B31_16060</name>
</gene>
<dbReference type="Proteomes" id="UP001057580">
    <property type="component" value="Chromosome"/>
</dbReference>
<dbReference type="Gene3D" id="3.40.630.30">
    <property type="match status" value="1"/>
</dbReference>
<accession>A0A9E7UAB4</accession>
<protein>
    <submittedName>
        <fullName evidence="2">GNAT family N-acetyltransferase</fullName>
    </submittedName>
</protein>
<dbReference type="Pfam" id="PF13302">
    <property type="entry name" value="Acetyltransf_3"/>
    <property type="match status" value="1"/>
</dbReference>
<name>A0A9E7UAB4_9EURY</name>
<dbReference type="SUPFAM" id="SSF55729">
    <property type="entry name" value="Acyl-CoA N-acyltransferases (Nat)"/>
    <property type="match status" value="1"/>
</dbReference>
<dbReference type="InterPro" id="IPR016181">
    <property type="entry name" value="Acyl_CoA_acyltransferase"/>
</dbReference>
<dbReference type="GO" id="GO:0016747">
    <property type="term" value="F:acyltransferase activity, transferring groups other than amino-acyl groups"/>
    <property type="evidence" value="ECO:0007669"/>
    <property type="project" value="InterPro"/>
</dbReference>
<reference evidence="2" key="1">
    <citation type="submission" date="2022-09" db="EMBL/GenBank/DDBJ databases">
        <title>Diverse halophilic archaea isolated from saline environments.</title>
        <authorList>
            <person name="Cui H.-L."/>
        </authorList>
    </citation>
    <scope>NUCLEOTIDE SEQUENCE</scope>
    <source>
        <strain evidence="2">ZS-35-S2</strain>
    </source>
</reference>
<evidence type="ECO:0000313" key="3">
    <source>
        <dbReference type="Proteomes" id="UP001057580"/>
    </source>
</evidence>
<evidence type="ECO:0000313" key="2">
    <source>
        <dbReference type="EMBL" id="UWM53644.1"/>
    </source>
</evidence>
<dbReference type="PROSITE" id="PS51186">
    <property type="entry name" value="GNAT"/>
    <property type="match status" value="1"/>
</dbReference>
<dbReference type="GeneID" id="74943968"/>
<dbReference type="RefSeq" id="WP_260592638.1">
    <property type="nucleotide sequence ID" value="NZ_CP104003.1"/>
</dbReference>
<organism evidence="2 3">
    <name type="scientific">Salinirubellus salinus</name>
    <dbReference type="NCBI Taxonomy" id="1364945"/>
    <lineage>
        <taxon>Archaea</taxon>
        <taxon>Methanobacteriati</taxon>
        <taxon>Methanobacteriota</taxon>
        <taxon>Stenosarchaea group</taxon>
        <taxon>Halobacteria</taxon>
        <taxon>Halobacteriales</taxon>
        <taxon>Natronomonadaceae</taxon>
        <taxon>Salinirubellus</taxon>
    </lineage>
</organism>
<evidence type="ECO:0000259" key="1">
    <source>
        <dbReference type="PROSITE" id="PS51186"/>
    </source>
</evidence>
<sequence>MTAADARAVERWRYPAPYDVYDRRSARSLDPAAEPGRYFAAENKEHLAGFFEFERQTEEGTLRFDLSLRPDLTGEGHGESFVSAGLRFAEDRWDADSYEVEVDSFNDRALTVYERLGFSPVEGQAVSDGGRSAEYVLMRSDGTPE</sequence>
<dbReference type="AlphaFoldDB" id="A0A9E7UAB4"/>
<proteinExistence type="predicted"/>
<dbReference type="EMBL" id="CP104003">
    <property type="protein sequence ID" value="UWM53644.1"/>
    <property type="molecule type" value="Genomic_DNA"/>
</dbReference>